<sequence length="1709" mass="191463">MPSQDIGNTNNETKDPEEISEEPAVLSLDIFIKLVTTLSSYGSKFNAQLHPYKLSQGNVYEGNAKAFELVQHVYSCFFSESSVKFHQLNVPRLSVNNQLLTQNSYPLLVGLLYWIRSVCKYRFSLSPEKLKIPSHCLPSQSVDVIWCGCVNYLLRISKSIQEPLTYKKVTPFQSPSLSVRASSSSSAILSVWQHIVTVTCELIQPHDLITSSGLDTIQYCPSPSESLVRKMFFKMRFSQWFRDDFHRWGTQIIRLIDMEPRLNLSNKSITIHILRLTGEQHFLNLIRLILIGLLSDFMEFISSNISSQSSFNDDSTQLSLSKCPPVRFSPDVLRVWSVLVDRITQFILDEHRVSENQSAIDIDLSTVESALLMPFWLAGASHPNTINGNHDSSSDAFQYLSFKDSLAISMRQSNLFSAFHQECCLLTTVPTNAWINQLSVKLSTLILSYAPKNDDSPPCYLSAQESTTQWLTSPPVISIRTRTNQLNNEKSANNVHSINRSANSNQVSYGLLDALETVVFLLNNHLHETDSVLSMFSKLESSLTRLVDCCVKAEKAVIEAGTDLDEPLLITQHRQHAKLALEEVFICIWKQMKVVPPNVSINNPLSMFHTIPDKQDLKTPATTPVFNSEISDSIHPIAQYEAILSLSLTLCGYNVKLNQESCECALQLSVTFMNWFIGFWNYLVDQYCVKQTKSNSSKLLNFRNFLINLEPEFQKIIIRTLNPNIQQLTDLSPSEKSTSRRKSISRKTPKSEPTKRLSRLSKRLSSSSSSQSPVISNNLKLKIEENSPIDSLKSRKSNTIVGDLFSDILVSQNNNDPKKPSHNPSIRSRRGRLSLVKVNSPIEKMVTPVRRSFEQTENITQSAPSNSSSRRGRRKGVNLFPASPKPSPTNGIIAEAFGIPPGTSLIDNENDNHNWSPTVTSPGPLPCRPLVKRRLFGGPQEVPVTESKSNNSNQLSLQPTRKRHFSDSEQNTTTSSKVVTISTCCEDTCDFIFIPPQSESVKKRRRCLTTHQKERFKEQLREYIPTMYNELDISQQSWSSISGGGGGSESQSQLEFSPQSSVNKDCQEVSETLEPLDSHTKPNDLKDDFEIIQDTETINTECELDCVDEISSKLNTSDLSDQTNSNQFNESFNLPSTTLPKQSPKDENDKVSPPTITVSIPPILTSRPNNHTLSSPLIRGSSRAQKMLVLGLQKAAEQTARQRSSSGDHNSGNLSLDNSPTLTERKSTLNLLASSSRSTLNPSVADSPSGIIRNLWSKKKSQRVSFVEQPVVYTIEPTNSIEQESDEDYDHDNQIDFSTNRKRIVFSNDDDGDKYEEFNDLNGNEPDEVVINGNVEELKESNKKNEEMEINEIPMSKIQADVTSKQIPVDLDASQDSSQSVFSITTEIDKETTPSTLSENSFESSLHHRRKSASPQRRELPIKKVSSGYKYQSSNQLLKSSKGRPLFMEPVHQTEVISYDSKTSESTESLHMNKKENILVIDSESTLIADTQLEESTLQTNDTGDNSSRSNKQTQEDEFVTTDGYVDDECILIEGSQGSSQINNTEDQLISSMNSQINQYNFSPINVEESSEMNNDNNSDTKDNSSSSQTIAILTDNNDTNDKNVVTSSLIGPNETIDERDVTSSTLPDNNNEIMNENSKESEVKDDTVGDNKENQPGSTMMSDSTENDVEKDILDKLSQIATSLPILRPEQRRAVLLEALSTFKSIMP</sequence>
<dbReference type="Proteomes" id="UP000290809">
    <property type="component" value="Unassembled WGS sequence"/>
</dbReference>
<feature type="compositionally biased region" description="Polar residues" evidence="1">
    <location>
        <begin position="1495"/>
        <end position="1513"/>
    </location>
</feature>
<feature type="compositionally biased region" description="Basic residues" evidence="1">
    <location>
        <begin position="739"/>
        <end position="748"/>
    </location>
</feature>
<feature type="region of interest" description="Disordered" evidence="1">
    <location>
        <begin position="1495"/>
        <end position="1521"/>
    </location>
</feature>
<feature type="region of interest" description="Disordered" evidence="1">
    <location>
        <begin position="851"/>
        <end position="889"/>
    </location>
</feature>
<name>A0A430Q1Y3_SCHBO</name>
<feature type="region of interest" description="Disordered" evidence="1">
    <location>
        <begin position="1390"/>
        <end position="1425"/>
    </location>
</feature>
<feature type="region of interest" description="Disordered" evidence="1">
    <location>
        <begin position="1569"/>
        <end position="1588"/>
    </location>
</feature>
<keyword evidence="3" id="KW-1185">Reference proteome</keyword>
<feature type="compositionally biased region" description="Polar residues" evidence="1">
    <location>
        <begin position="1393"/>
        <end position="1404"/>
    </location>
</feature>
<protein>
    <submittedName>
        <fullName evidence="2">Uncharacterized protein</fullName>
    </submittedName>
</protein>
<feature type="compositionally biased region" description="Polar residues" evidence="1">
    <location>
        <begin position="1199"/>
        <end position="1222"/>
    </location>
</feature>
<feature type="region of interest" description="Disordered" evidence="1">
    <location>
        <begin position="1"/>
        <end position="20"/>
    </location>
</feature>
<feature type="region of interest" description="Disordered" evidence="1">
    <location>
        <begin position="907"/>
        <end position="926"/>
    </location>
</feature>
<evidence type="ECO:0000256" key="1">
    <source>
        <dbReference type="SAM" id="MobiDB-lite"/>
    </source>
</evidence>
<feature type="compositionally biased region" description="Basic and acidic residues" evidence="1">
    <location>
        <begin position="1076"/>
        <end position="1085"/>
    </location>
</feature>
<feature type="region of interest" description="Disordered" evidence="1">
    <location>
        <begin position="811"/>
        <end position="831"/>
    </location>
</feature>
<feature type="compositionally biased region" description="Low complexity" evidence="1">
    <location>
        <begin position="1151"/>
        <end position="1166"/>
    </location>
</feature>
<feature type="compositionally biased region" description="Polar residues" evidence="1">
    <location>
        <begin position="855"/>
        <end position="864"/>
    </location>
</feature>
<comment type="caution">
    <text evidence="2">The sequence shown here is derived from an EMBL/GenBank/DDBJ whole genome shotgun (WGS) entry which is preliminary data.</text>
</comment>
<gene>
    <name evidence="2" type="ORF">DC041_0008216</name>
</gene>
<dbReference type="EMBL" id="QMKO01003213">
    <property type="protein sequence ID" value="RTG81698.1"/>
    <property type="molecule type" value="Genomic_DNA"/>
</dbReference>
<reference evidence="2 3" key="1">
    <citation type="journal article" date="2019" name="PLoS Pathog.">
        <title>Genome sequence of the bovine parasite Schistosoma bovis Tanzania.</title>
        <authorList>
            <person name="Oey H."/>
            <person name="Zakrzewski M."/>
            <person name="Gobert G."/>
            <person name="Gravermann K."/>
            <person name="Stoye J."/>
            <person name="Jones M."/>
            <person name="Mcmanus D."/>
            <person name="Krause L."/>
        </authorList>
    </citation>
    <scope>NUCLEOTIDE SEQUENCE [LARGE SCALE GENOMIC DNA]</scope>
    <source>
        <strain evidence="2 3">TAN1997</strain>
    </source>
</reference>
<accession>A0A430Q1Y3</accession>
<feature type="region of interest" description="Disordered" evidence="1">
    <location>
        <begin position="940"/>
        <end position="973"/>
    </location>
</feature>
<organism evidence="2 3">
    <name type="scientific">Schistosoma bovis</name>
    <name type="common">Blood fluke</name>
    <dbReference type="NCBI Taxonomy" id="6184"/>
    <lineage>
        <taxon>Eukaryota</taxon>
        <taxon>Metazoa</taxon>
        <taxon>Spiralia</taxon>
        <taxon>Lophotrochozoa</taxon>
        <taxon>Platyhelminthes</taxon>
        <taxon>Trematoda</taxon>
        <taxon>Digenea</taxon>
        <taxon>Strigeidida</taxon>
        <taxon>Schistosomatoidea</taxon>
        <taxon>Schistosomatidae</taxon>
        <taxon>Schistosoma</taxon>
    </lineage>
</organism>
<feature type="region of interest" description="Disordered" evidence="1">
    <location>
        <begin position="1193"/>
        <end position="1222"/>
    </location>
</feature>
<feature type="compositionally biased region" description="Polar residues" evidence="1">
    <location>
        <begin position="1054"/>
        <end position="1064"/>
    </location>
</feature>
<feature type="region of interest" description="Disordered" evidence="1">
    <location>
        <begin position="1117"/>
        <end position="1178"/>
    </location>
</feature>
<feature type="compositionally biased region" description="Polar residues" evidence="1">
    <location>
        <begin position="1655"/>
        <end position="1665"/>
    </location>
</feature>
<feature type="compositionally biased region" description="Basic and acidic residues" evidence="1">
    <location>
        <begin position="1638"/>
        <end position="1654"/>
    </location>
</feature>
<feature type="compositionally biased region" description="Polar residues" evidence="1">
    <location>
        <begin position="1623"/>
        <end position="1637"/>
    </location>
</feature>
<feature type="compositionally biased region" description="Polar residues" evidence="1">
    <location>
        <begin position="1117"/>
        <end position="1141"/>
    </location>
</feature>
<feature type="region of interest" description="Disordered" evidence="1">
    <location>
        <begin position="1039"/>
        <end position="1085"/>
    </location>
</feature>
<feature type="region of interest" description="Disordered" evidence="1">
    <location>
        <begin position="1614"/>
        <end position="1667"/>
    </location>
</feature>
<feature type="compositionally biased region" description="Polar residues" evidence="1">
    <location>
        <begin position="1"/>
        <end position="11"/>
    </location>
</feature>
<evidence type="ECO:0000313" key="3">
    <source>
        <dbReference type="Proteomes" id="UP000290809"/>
    </source>
</evidence>
<feature type="region of interest" description="Disordered" evidence="1">
    <location>
        <begin position="729"/>
        <end position="775"/>
    </location>
</feature>
<evidence type="ECO:0000313" key="2">
    <source>
        <dbReference type="EMBL" id="RTG81698.1"/>
    </source>
</evidence>
<proteinExistence type="predicted"/>
<feature type="compositionally biased region" description="Low complexity" evidence="1">
    <location>
        <begin position="949"/>
        <end position="958"/>
    </location>
</feature>